<dbReference type="InterPro" id="IPR036400">
    <property type="entry name" value="Cyt_B5-like_heme/steroid_sf"/>
</dbReference>
<dbReference type="GO" id="GO:0080132">
    <property type="term" value="F:fatty acid 2-hydroxylase activity"/>
    <property type="evidence" value="ECO:0007669"/>
    <property type="project" value="InterPro"/>
</dbReference>
<comment type="caution">
    <text evidence="10">The sequence shown here is derived from an EMBL/GenBank/DDBJ whole genome shotgun (WGS) entry which is preliminary data.</text>
</comment>
<dbReference type="PANTHER" id="PTHR12863">
    <property type="entry name" value="FATTY ACID HYDROXYLASE"/>
    <property type="match status" value="1"/>
</dbReference>
<comment type="subcellular location">
    <subcellularLocation>
        <location evidence="1">Endoplasmic reticulum membrane</location>
        <topology evidence="1">Multi-pass membrane protein</topology>
    </subcellularLocation>
</comment>
<evidence type="ECO:0000259" key="9">
    <source>
        <dbReference type="PROSITE" id="PS50255"/>
    </source>
</evidence>
<evidence type="ECO:0000256" key="1">
    <source>
        <dbReference type="ARBA" id="ARBA00004477"/>
    </source>
</evidence>
<evidence type="ECO:0000313" key="11">
    <source>
        <dbReference type="Proteomes" id="UP001474421"/>
    </source>
</evidence>
<feature type="domain" description="Cytochrome b5 heme-binding" evidence="9">
    <location>
        <begin position="198"/>
        <end position="276"/>
    </location>
</feature>
<evidence type="ECO:0000256" key="4">
    <source>
        <dbReference type="ARBA" id="ARBA00022989"/>
    </source>
</evidence>
<dbReference type="SUPFAM" id="SSF55856">
    <property type="entry name" value="Cytochrome b5-like heme/steroid binding domain"/>
    <property type="match status" value="1"/>
</dbReference>
<evidence type="ECO:0000256" key="2">
    <source>
        <dbReference type="ARBA" id="ARBA00022692"/>
    </source>
</evidence>
<evidence type="ECO:0000256" key="5">
    <source>
        <dbReference type="ARBA" id="ARBA00023002"/>
    </source>
</evidence>
<evidence type="ECO:0000256" key="7">
    <source>
        <dbReference type="ARBA" id="ARBA00023136"/>
    </source>
</evidence>
<gene>
    <name evidence="10" type="ORF">NXF25_016991</name>
</gene>
<dbReference type="SMART" id="SM01117">
    <property type="entry name" value="Cyt-b5"/>
    <property type="match status" value="1"/>
</dbReference>
<evidence type="ECO:0000256" key="8">
    <source>
        <dbReference type="SAM" id="MobiDB-lite"/>
    </source>
</evidence>
<keyword evidence="6" id="KW-0443">Lipid metabolism</keyword>
<keyword evidence="2" id="KW-0812">Transmembrane</keyword>
<feature type="region of interest" description="Disordered" evidence="8">
    <location>
        <begin position="275"/>
        <end position="294"/>
    </location>
</feature>
<dbReference type="EMBL" id="JAOTOJ010000015">
    <property type="protein sequence ID" value="KAK9392902.1"/>
    <property type="molecule type" value="Genomic_DNA"/>
</dbReference>
<dbReference type="PROSITE" id="PS50255">
    <property type="entry name" value="CYTOCHROME_B5_2"/>
    <property type="match status" value="1"/>
</dbReference>
<organism evidence="10 11">
    <name type="scientific">Crotalus adamanteus</name>
    <name type="common">Eastern diamondback rattlesnake</name>
    <dbReference type="NCBI Taxonomy" id="8729"/>
    <lineage>
        <taxon>Eukaryota</taxon>
        <taxon>Metazoa</taxon>
        <taxon>Chordata</taxon>
        <taxon>Craniata</taxon>
        <taxon>Vertebrata</taxon>
        <taxon>Euteleostomi</taxon>
        <taxon>Lepidosauria</taxon>
        <taxon>Squamata</taxon>
        <taxon>Bifurcata</taxon>
        <taxon>Unidentata</taxon>
        <taxon>Episquamata</taxon>
        <taxon>Toxicofera</taxon>
        <taxon>Serpentes</taxon>
        <taxon>Colubroidea</taxon>
        <taxon>Viperidae</taxon>
        <taxon>Crotalinae</taxon>
        <taxon>Crotalus</taxon>
    </lineage>
</organism>
<proteinExistence type="predicted"/>
<dbReference type="GO" id="GO:0006631">
    <property type="term" value="P:fatty acid metabolic process"/>
    <property type="evidence" value="ECO:0007669"/>
    <property type="project" value="TreeGrafter"/>
</dbReference>
<feature type="region of interest" description="Disordered" evidence="8">
    <location>
        <begin position="314"/>
        <end position="338"/>
    </location>
</feature>
<evidence type="ECO:0000256" key="3">
    <source>
        <dbReference type="ARBA" id="ARBA00022824"/>
    </source>
</evidence>
<protein>
    <submittedName>
        <fullName evidence="10">Fatty acid 2-hydroxylase</fullName>
    </submittedName>
</protein>
<keyword evidence="3" id="KW-0256">Endoplasmic reticulum</keyword>
<dbReference type="Proteomes" id="UP001474421">
    <property type="component" value="Unassembled WGS sequence"/>
</dbReference>
<dbReference type="PRINTS" id="PR00363">
    <property type="entry name" value="CYTOCHROMEB5"/>
</dbReference>
<dbReference type="InterPro" id="IPR001199">
    <property type="entry name" value="Cyt_B5-like_heme/steroid-bd"/>
</dbReference>
<keyword evidence="4" id="KW-1133">Transmembrane helix</keyword>
<dbReference type="Gene3D" id="3.10.120.10">
    <property type="entry name" value="Cytochrome b5-like heme/steroid binding domain"/>
    <property type="match status" value="1"/>
</dbReference>
<dbReference type="PANTHER" id="PTHR12863:SF1">
    <property type="entry name" value="FATTY ACID 2-HYDROXYLASE"/>
    <property type="match status" value="1"/>
</dbReference>
<dbReference type="GO" id="GO:0005789">
    <property type="term" value="C:endoplasmic reticulum membrane"/>
    <property type="evidence" value="ECO:0007669"/>
    <property type="project" value="UniProtKB-SubCell"/>
</dbReference>
<evidence type="ECO:0000313" key="10">
    <source>
        <dbReference type="EMBL" id="KAK9392902.1"/>
    </source>
</evidence>
<reference evidence="10 11" key="1">
    <citation type="journal article" date="2024" name="Proc. Natl. Acad. Sci. U.S.A.">
        <title>The genetic regulatory architecture and epigenomic basis for age-related changes in rattlesnake venom.</title>
        <authorList>
            <person name="Hogan M.P."/>
            <person name="Holding M.L."/>
            <person name="Nystrom G.S."/>
            <person name="Colston T.J."/>
            <person name="Bartlett D.A."/>
            <person name="Mason A.J."/>
            <person name="Ellsworth S.A."/>
            <person name="Rautsaw R.M."/>
            <person name="Lawrence K.C."/>
            <person name="Strickland J.L."/>
            <person name="He B."/>
            <person name="Fraser P."/>
            <person name="Margres M.J."/>
            <person name="Gilbert D.M."/>
            <person name="Gibbs H.L."/>
            <person name="Parkinson C.L."/>
            <person name="Rokyta D.R."/>
        </authorList>
    </citation>
    <scope>NUCLEOTIDE SEQUENCE [LARGE SCALE GENOMIC DNA]</scope>
    <source>
        <strain evidence="10">DRR0105</strain>
    </source>
</reference>
<name>A0AAW1AT30_CROAD</name>
<evidence type="ECO:0000256" key="6">
    <source>
        <dbReference type="ARBA" id="ARBA00023098"/>
    </source>
</evidence>
<sequence>MNCCKPRLLLPCPPAGPGWFSGSAERGGRRVSWGDAQEVFPGKRDFRAGKITRREAPGALRTAPRCIGAVAGPPRPWLPVRLAGPLRRLVPLPDPASRARVVRRRQRVCGDGPLRLRRVGRVRLAGSCPPGEAALCARSGAPSPRRLARRAGRARARCLGGGAAPARARRVGLHEGGRCPCSAPSPARRSAMAAPTTTGSFSRAELRARCAQGACLVLTGRSVYDLSAFAPLHPGGPRLLLERAGTDVSDALDGPPHRHSANARRWLQQYYLGELEPDGEGEEPPGGMLGRGGGLSFAGPTQCRGWKARKLKTAASGGRRAAERAGLPLHPPARPGPRLVAATGRCARIPLPSRRFGLS</sequence>
<dbReference type="InterPro" id="IPR014430">
    <property type="entry name" value="Scs7"/>
</dbReference>
<keyword evidence="5" id="KW-0560">Oxidoreductase</keyword>
<keyword evidence="11" id="KW-1185">Reference proteome</keyword>
<accession>A0AAW1AT30</accession>
<keyword evidence="7" id="KW-0472">Membrane</keyword>
<dbReference type="Pfam" id="PF00173">
    <property type="entry name" value="Cyt-b5"/>
    <property type="match status" value="1"/>
</dbReference>
<dbReference type="AlphaFoldDB" id="A0AAW1AT30"/>